<proteinExistence type="predicted"/>
<protein>
    <submittedName>
        <fullName evidence="1">Uncharacterized protein</fullName>
    </submittedName>
</protein>
<organism evidence="1">
    <name type="scientific">Rhizophora mucronata</name>
    <name type="common">Asiatic mangrove</name>
    <dbReference type="NCBI Taxonomy" id="61149"/>
    <lineage>
        <taxon>Eukaryota</taxon>
        <taxon>Viridiplantae</taxon>
        <taxon>Streptophyta</taxon>
        <taxon>Embryophyta</taxon>
        <taxon>Tracheophyta</taxon>
        <taxon>Spermatophyta</taxon>
        <taxon>Magnoliopsida</taxon>
        <taxon>eudicotyledons</taxon>
        <taxon>Gunneridae</taxon>
        <taxon>Pentapetalae</taxon>
        <taxon>rosids</taxon>
        <taxon>fabids</taxon>
        <taxon>Malpighiales</taxon>
        <taxon>Rhizophoraceae</taxon>
        <taxon>Rhizophora</taxon>
    </lineage>
</organism>
<dbReference type="AlphaFoldDB" id="A0A2P2P0V4"/>
<dbReference type="EMBL" id="GGEC01067878">
    <property type="protein sequence ID" value="MBX48362.1"/>
    <property type="molecule type" value="Transcribed_RNA"/>
</dbReference>
<accession>A0A2P2P0V4</accession>
<evidence type="ECO:0000313" key="1">
    <source>
        <dbReference type="EMBL" id="MBX48362.1"/>
    </source>
</evidence>
<name>A0A2P2P0V4_RHIMU</name>
<reference evidence="1" key="1">
    <citation type="submission" date="2018-02" db="EMBL/GenBank/DDBJ databases">
        <title>Rhizophora mucronata_Transcriptome.</title>
        <authorList>
            <person name="Meera S.P."/>
            <person name="Sreeshan A."/>
            <person name="Augustine A."/>
        </authorList>
    </citation>
    <scope>NUCLEOTIDE SEQUENCE</scope>
    <source>
        <tissue evidence="1">Leaf</tissue>
    </source>
</reference>
<sequence>MGKRNLIDLLQDIQSTQISELSVTCSNQKNILIP</sequence>